<gene>
    <name evidence="4" type="ORF">EJB05_26773</name>
</gene>
<feature type="region of interest" description="Disordered" evidence="2">
    <location>
        <begin position="853"/>
        <end position="879"/>
    </location>
</feature>
<dbReference type="OrthoDB" id="689868at2759"/>
<protein>
    <recommendedName>
        <fullName evidence="3">DUF8039 domain-containing protein</fullName>
    </recommendedName>
</protein>
<dbReference type="SUPFAM" id="SSF54001">
    <property type="entry name" value="Cysteine proteinases"/>
    <property type="match status" value="1"/>
</dbReference>
<keyword evidence="1" id="KW-0175">Coiled coil</keyword>
<sequence length="879" mass="100915">MQPRRSARRILLKEIALHPAVEDDTEEVAVQPSPMKRKRGQRSANKAEGTFEVLEINPVDGKPTKPEVPKDRKEEMWKDVKKIRFPAKYEQKGRWATMKELNKIFRDYKAKLNCNYVKKGLTPPEAVMGKIRKDDWIQFVHQKTSAEAMELSRKMQELVQEENFYKQDIAETATNEFASKFIDFQKQNPSLAAPPAHLQPVPVNLEKDMALRESMNRPASQVQVTQDQGNTAEKITESSPCELYILYGHKGKKLLVARGMALPGETVHHRHIPHGYVRVSVSDIVPGHEDYDIEVPFVEEGIETLQDALNTFIMWNQQYVVCGSSTPRPSPKSCHDSHHANQTGAPDDKDGGQPSHNSGLASGIKTTGEAKGQDDGWSPRVEEPRVPSPKNDDKRGEVEGPKPPCTNEPEERTKVVGAKVPSTAETDKGADIALETDKGADIAAEGDKGADIESANVTPITAERSQQAKGDVLKDNELDSHDKEKDDNVEMFLDSIRRNRKGPSTQQSADMNNVECRQPVSYEDLHDDDYPTFELGKPLLPSKRFNHDLSWEMHKMHDWYMEASKQGVSYIRCHVPREDFNCDPFTFALFFSDLHDMYRLNKLDINFVTLWCLLNSTDQTRKWYHTKKRWKIGYLNPMRVSQSAINPKLDRKMEHANKNPKEIADLKKKLIAKKRSEVAMYIYDCFMKWQDKLIIVCPYNLNEHWICFMLVPTNGWCQVLDSAYTHPDSYKDIVSVFNCAYENYVRDGGIGSPKRKKKMYFRNNFPWCYKQPPESVHCGYYTCWFARSSSKYLDRVVELSEREKEEIRKKRQQKTVVPSKPGSTHLSKYFDATDEQAINHRQLCLWCGSRQPYEPEKEENENNAVPLEDLDEDLPPIDE</sequence>
<proteinExistence type="predicted"/>
<feature type="compositionally biased region" description="Acidic residues" evidence="2">
    <location>
        <begin position="868"/>
        <end position="879"/>
    </location>
</feature>
<dbReference type="InterPro" id="IPR058352">
    <property type="entry name" value="DUF8039"/>
</dbReference>
<name>A0A5J9UM40_9POAL</name>
<feature type="compositionally biased region" description="Polar residues" evidence="2">
    <location>
        <begin position="455"/>
        <end position="468"/>
    </location>
</feature>
<evidence type="ECO:0000256" key="2">
    <source>
        <dbReference type="SAM" id="MobiDB-lite"/>
    </source>
</evidence>
<dbReference type="Proteomes" id="UP000324897">
    <property type="component" value="Chromosome 2"/>
</dbReference>
<comment type="caution">
    <text evidence="4">The sequence shown here is derived from an EMBL/GenBank/DDBJ whole genome shotgun (WGS) entry which is preliminary data.</text>
</comment>
<reference evidence="4 5" key="1">
    <citation type="journal article" date="2019" name="Sci. Rep.">
        <title>A high-quality genome of Eragrostis curvula grass provides insights into Poaceae evolution and supports new strategies to enhance forage quality.</title>
        <authorList>
            <person name="Carballo J."/>
            <person name="Santos B.A.C.M."/>
            <person name="Zappacosta D."/>
            <person name="Garbus I."/>
            <person name="Selva J.P."/>
            <person name="Gallo C.A."/>
            <person name="Diaz A."/>
            <person name="Albertini E."/>
            <person name="Caccamo M."/>
            <person name="Echenique V."/>
        </authorList>
    </citation>
    <scope>NUCLEOTIDE SEQUENCE [LARGE SCALE GENOMIC DNA]</scope>
    <source>
        <strain evidence="5">cv. Victoria</strain>
        <tissue evidence="4">Leaf</tissue>
    </source>
</reference>
<feature type="region of interest" description="Disordered" evidence="2">
    <location>
        <begin position="804"/>
        <end position="825"/>
    </location>
</feature>
<keyword evidence="5" id="KW-1185">Reference proteome</keyword>
<dbReference type="PANTHER" id="PTHR33018:SF34">
    <property type="entry name" value="OS02G0472350 PROTEIN"/>
    <property type="match status" value="1"/>
</dbReference>
<feature type="coiled-coil region" evidence="1">
    <location>
        <begin position="141"/>
        <end position="168"/>
    </location>
</feature>
<dbReference type="InterPro" id="IPR038765">
    <property type="entry name" value="Papain-like_cys_pep_sf"/>
</dbReference>
<evidence type="ECO:0000256" key="1">
    <source>
        <dbReference type="SAM" id="Coils"/>
    </source>
</evidence>
<evidence type="ECO:0000313" key="4">
    <source>
        <dbReference type="EMBL" id="TVU24341.1"/>
    </source>
</evidence>
<dbReference type="AlphaFoldDB" id="A0A5J9UM40"/>
<dbReference type="PANTHER" id="PTHR33018">
    <property type="entry name" value="OS10G0338966 PROTEIN-RELATED"/>
    <property type="match status" value="1"/>
</dbReference>
<feature type="non-terminal residue" evidence="4">
    <location>
        <position position="1"/>
    </location>
</feature>
<dbReference type="Pfam" id="PF26133">
    <property type="entry name" value="DUF8039"/>
    <property type="match status" value="1"/>
</dbReference>
<dbReference type="Gramene" id="TVU24341">
    <property type="protein sequence ID" value="TVU24341"/>
    <property type="gene ID" value="EJB05_26773"/>
</dbReference>
<evidence type="ECO:0000259" key="3">
    <source>
        <dbReference type="Pfam" id="PF26133"/>
    </source>
</evidence>
<dbReference type="EMBL" id="RWGY01000013">
    <property type="protein sequence ID" value="TVU24341.1"/>
    <property type="molecule type" value="Genomic_DNA"/>
</dbReference>
<evidence type="ECO:0000313" key="5">
    <source>
        <dbReference type="Proteomes" id="UP000324897"/>
    </source>
</evidence>
<feature type="region of interest" description="Disordered" evidence="2">
    <location>
        <begin position="324"/>
        <end position="470"/>
    </location>
</feature>
<feature type="compositionally biased region" description="Basic and acidic residues" evidence="2">
    <location>
        <begin position="380"/>
        <end position="400"/>
    </location>
</feature>
<dbReference type="Gene3D" id="3.40.395.10">
    <property type="entry name" value="Adenoviral Proteinase, Chain A"/>
    <property type="match status" value="1"/>
</dbReference>
<feature type="domain" description="DUF8039" evidence="3">
    <location>
        <begin position="233"/>
        <end position="321"/>
    </location>
</feature>
<feature type="compositionally biased region" description="Basic and acidic residues" evidence="2">
    <location>
        <begin position="62"/>
        <end position="73"/>
    </location>
</feature>
<feature type="region of interest" description="Disordered" evidence="2">
    <location>
        <begin position="23"/>
        <end position="73"/>
    </location>
</feature>
<accession>A0A5J9UM40</accession>
<organism evidence="4 5">
    <name type="scientific">Eragrostis curvula</name>
    <name type="common">weeping love grass</name>
    <dbReference type="NCBI Taxonomy" id="38414"/>
    <lineage>
        <taxon>Eukaryota</taxon>
        <taxon>Viridiplantae</taxon>
        <taxon>Streptophyta</taxon>
        <taxon>Embryophyta</taxon>
        <taxon>Tracheophyta</taxon>
        <taxon>Spermatophyta</taxon>
        <taxon>Magnoliopsida</taxon>
        <taxon>Liliopsida</taxon>
        <taxon>Poales</taxon>
        <taxon>Poaceae</taxon>
        <taxon>PACMAD clade</taxon>
        <taxon>Chloridoideae</taxon>
        <taxon>Eragrostideae</taxon>
        <taxon>Eragrostidinae</taxon>
        <taxon>Eragrostis</taxon>
    </lineage>
</organism>
<feature type="compositionally biased region" description="Basic and acidic residues" evidence="2">
    <location>
        <begin position="425"/>
        <end position="451"/>
    </location>
</feature>